<dbReference type="InterPro" id="IPR012675">
    <property type="entry name" value="Beta-grasp_dom_sf"/>
</dbReference>
<reference evidence="4 5" key="1">
    <citation type="submission" date="2018-11" db="EMBL/GenBank/DDBJ databases">
        <title>Genomic Encyclopedia of Type Strains, Phase IV (KMG-IV): sequencing the most valuable type-strain genomes for metagenomic binning, comparative biology and taxonomic classification.</title>
        <authorList>
            <person name="Goeker M."/>
        </authorList>
    </citation>
    <scope>NUCLEOTIDE SEQUENCE [LARGE SCALE GENOMIC DNA]</scope>
    <source>
        <strain evidence="4 5">DSM 21945</strain>
    </source>
</reference>
<dbReference type="Gene3D" id="3.10.20.30">
    <property type="match status" value="1"/>
</dbReference>
<keyword evidence="1" id="KW-0547">Nucleotide-binding</keyword>
<evidence type="ECO:0000256" key="2">
    <source>
        <dbReference type="ARBA" id="ARBA00024200"/>
    </source>
</evidence>
<dbReference type="RefSeq" id="WP_123421439.1">
    <property type="nucleotide sequence ID" value="NZ_RJUL01000004.1"/>
</dbReference>
<evidence type="ECO:0000313" key="4">
    <source>
        <dbReference type="EMBL" id="ROQ27652.1"/>
    </source>
</evidence>
<accession>A0A3N1P8G8</accession>
<dbReference type="CDD" id="cd00754">
    <property type="entry name" value="Ubl_MoaD"/>
    <property type="match status" value="1"/>
</dbReference>
<dbReference type="PANTHER" id="PTHR33359">
    <property type="entry name" value="MOLYBDOPTERIN SYNTHASE SULFUR CARRIER SUBUNIT"/>
    <property type="match status" value="1"/>
</dbReference>
<protein>
    <recommendedName>
        <fullName evidence="3">Molybdopterin synthase sulfur carrier subunit</fullName>
    </recommendedName>
</protein>
<evidence type="ECO:0000256" key="3">
    <source>
        <dbReference type="ARBA" id="ARBA00024247"/>
    </source>
</evidence>
<dbReference type="GO" id="GO:1990133">
    <property type="term" value="C:molybdopterin adenylyltransferase complex"/>
    <property type="evidence" value="ECO:0007669"/>
    <property type="project" value="TreeGrafter"/>
</dbReference>
<dbReference type="Proteomes" id="UP000268033">
    <property type="component" value="Unassembled WGS sequence"/>
</dbReference>
<dbReference type="GO" id="GO:0000166">
    <property type="term" value="F:nucleotide binding"/>
    <property type="evidence" value="ECO:0007669"/>
    <property type="project" value="UniProtKB-KW"/>
</dbReference>
<evidence type="ECO:0000256" key="1">
    <source>
        <dbReference type="ARBA" id="ARBA00022741"/>
    </source>
</evidence>
<name>A0A3N1P8G8_9GAMM</name>
<evidence type="ECO:0000313" key="5">
    <source>
        <dbReference type="Proteomes" id="UP000268033"/>
    </source>
</evidence>
<comment type="caution">
    <text evidence="4">The sequence shown here is derived from an EMBL/GenBank/DDBJ whole genome shotgun (WGS) entry which is preliminary data.</text>
</comment>
<comment type="similarity">
    <text evidence="2">Belongs to the MoaD family.</text>
</comment>
<dbReference type="Pfam" id="PF02597">
    <property type="entry name" value="ThiS"/>
    <property type="match status" value="1"/>
</dbReference>
<organism evidence="4 5">
    <name type="scientific">Gallaecimonas pentaromativorans</name>
    <dbReference type="NCBI Taxonomy" id="584787"/>
    <lineage>
        <taxon>Bacteria</taxon>
        <taxon>Pseudomonadati</taxon>
        <taxon>Pseudomonadota</taxon>
        <taxon>Gammaproteobacteria</taxon>
        <taxon>Enterobacterales</taxon>
        <taxon>Gallaecimonadaceae</taxon>
        <taxon>Gallaecimonas</taxon>
    </lineage>
</organism>
<dbReference type="SUPFAM" id="SSF54285">
    <property type="entry name" value="MoaD/ThiS"/>
    <property type="match status" value="1"/>
</dbReference>
<dbReference type="NCBIfam" id="TIGR01682">
    <property type="entry name" value="moaD"/>
    <property type="match status" value="1"/>
</dbReference>
<dbReference type="InterPro" id="IPR044672">
    <property type="entry name" value="MOCS2A"/>
</dbReference>
<dbReference type="STRING" id="584787.GCA_001247655_01215"/>
<dbReference type="GO" id="GO:0006777">
    <property type="term" value="P:Mo-molybdopterin cofactor biosynthetic process"/>
    <property type="evidence" value="ECO:0007669"/>
    <property type="project" value="InterPro"/>
</dbReference>
<dbReference type="InterPro" id="IPR016155">
    <property type="entry name" value="Mopterin_synth/thiamin_S_b"/>
</dbReference>
<dbReference type="EMBL" id="RJUL01000004">
    <property type="protein sequence ID" value="ROQ27652.1"/>
    <property type="molecule type" value="Genomic_DNA"/>
</dbReference>
<proteinExistence type="inferred from homology"/>
<sequence length="81" mass="8656">MINVLFFGQLREQLGQEQLTLNEVPPTVAALREYLAREFADKASQLVAGKALVAVNQTMSDEQAPLAAGDEVALFPPVTGG</sequence>
<dbReference type="AlphaFoldDB" id="A0A3N1P8G8"/>
<dbReference type="PANTHER" id="PTHR33359:SF1">
    <property type="entry name" value="MOLYBDOPTERIN SYNTHASE SULFUR CARRIER SUBUNIT"/>
    <property type="match status" value="1"/>
</dbReference>
<gene>
    <name evidence="4" type="ORF">EDC28_104309</name>
</gene>
<keyword evidence="5" id="KW-1185">Reference proteome</keyword>
<dbReference type="InterPro" id="IPR003749">
    <property type="entry name" value="ThiS/MoaD-like"/>
</dbReference>